<evidence type="ECO:0000259" key="8">
    <source>
        <dbReference type="Pfam" id="PF01996"/>
    </source>
</evidence>
<reference evidence="9 10" key="1">
    <citation type="submission" date="2018-09" db="EMBL/GenBank/DDBJ databases">
        <authorList>
            <person name="Zhu H."/>
        </authorList>
    </citation>
    <scope>NUCLEOTIDE SEQUENCE [LARGE SCALE GENOMIC DNA]</scope>
    <source>
        <strain evidence="9 10">K2R01-6</strain>
    </source>
</reference>
<dbReference type="NCBIfam" id="TIGR01916">
    <property type="entry name" value="F420_cofE"/>
    <property type="match status" value="1"/>
</dbReference>
<keyword evidence="4" id="KW-0460">Magnesium</keyword>
<dbReference type="Gene3D" id="3.90.1660.10">
    <property type="entry name" value="CofE-like domain"/>
    <property type="match status" value="1"/>
</dbReference>
<sequence>MIEIRPITGIGEIEKGEDLGGILARALAPIAPKSSDFLVVTQKVVSKAEGQMVALEDVVPGQRATEIAGAIGKDPRLVELVLAESVEVLRAERGVLITRHRLGLVMANSGIDCSNVGAGSGERALLLPLDPDASAERIADAVEALCGVRPGVVISDSFGRPWRNGVVNVAVGCAGVPSIHDKRGETDRDGRTLQATLIAYGDLIASAAGLAMGEADEGVPAVLIRGLTLSGAPQPASALVRAVEEDLFR</sequence>
<proteinExistence type="predicted"/>
<name>A0A418WMP8_9SPHN</name>
<evidence type="ECO:0000256" key="4">
    <source>
        <dbReference type="ARBA" id="ARBA00022842"/>
    </source>
</evidence>
<comment type="caution">
    <text evidence="9">The sequence shown here is derived from an EMBL/GenBank/DDBJ whole genome shotgun (WGS) entry which is preliminary data.</text>
</comment>
<dbReference type="PANTHER" id="PTHR47917:SF1">
    <property type="entry name" value="COENZYME F420:L-GLUTAMATE LIGASE"/>
    <property type="match status" value="1"/>
</dbReference>
<evidence type="ECO:0000256" key="2">
    <source>
        <dbReference type="ARBA" id="ARBA00022723"/>
    </source>
</evidence>
<dbReference type="OrthoDB" id="9788295at2"/>
<evidence type="ECO:0000313" key="9">
    <source>
        <dbReference type="EMBL" id="RJF91278.1"/>
    </source>
</evidence>
<dbReference type="GO" id="GO:0046872">
    <property type="term" value="F:metal ion binding"/>
    <property type="evidence" value="ECO:0007669"/>
    <property type="project" value="UniProtKB-KW"/>
</dbReference>
<dbReference type="PANTHER" id="PTHR47917">
    <property type="match status" value="1"/>
</dbReference>
<keyword evidence="3" id="KW-0547">Nucleotide-binding</keyword>
<protein>
    <submittedName>
        <fullName evidence="9">Coenzyme F420-0:L-glutamate ligase</fullName>
        <ecNumber evidence="9">6.3.2.31</ecNumber>
    </submittedName>
</protein>
<dbReference type="InterPro" id="IPR002847">
    <property type="entry name" value="F420-0_gamma-glut_ligase-dom"/>
</dbReference>
<dbReference type="Gene3D" id="3.30.1330.100">
    <property type="entry name" value="CofE-like"/>
    <property type="match status" value="1"/>
</dbReference>
<keyword evidence="5" id="KW-0630">Potassium</keyword>
<evidence type="ECO:0000256" key="3">
    <source>
        <dbReference type="ARBA" id="ARBA00022741"/>
    </source>
</evidence>
<dbReference type="EC" id="6.3.2.31" evidence="9"/>
<dbReference type="Pfam" id="PF01996">
    <property type="entry name" value="F420_ligase"/>
    <property type="match status" value="1"/>
</dbReference>
<keyword evidence="1 9" id="KW-0436">Ligase</keyword>
<dbReference type="Proteomes" id="UP000286100">
    <property type="component" value="Unassembled WGS sequence"/>
</dbReference>
<dbReference type="EMBL" id="QYUM01000003">
    <property type="protein sequence ID" value="RJF91278.1"/>
    <property type="molecule type" value="Genomic_DNA"/>
</dbReference>
<dbReference type="RefSeq" id="WP_119763229.1">
    <property type="nucleotide sequence ID" value="NZ_QYUM01000003.1"/>
</dbReference>
<accession>A0A418WMP8</accession>
<keyword evidence="10" id="KW-1185">Reference proteome</keyword>
<keyword evidence="6" id="KW-0342">GTP-binding</keyword>
<dbReference type="GO" id="GO:0052618">
    <property type="term" value="F:coenzyme F420-0:L-glutamate ligase activity"/>
    <property type="evidence" value="ECO:0007669"/>
    <property type="project" value="UniProtKB-EC"/>
</dbReference>
<evidence type="ECO:0000256" key="5">
    <source>
        <dbReference type="ARBA" id="ARBA00022958"/>
    </source>
</evidence>
<evidence type="ECO:0000256" key="7">
    <source>
        <dbReference type="ARBA" id="ARBA00023211"/>
    </source>
</evidence>
<dbReference type="AlphaFoldDB" id="A0A418WMP8"/>
<organism evidence="9 10">
    <name type="scientific">Sphingomonas cavernae</name>
    <dbReference type="NCBI Taxonomy" id="2320861"/>
    <lineage>
        <taxon>Bacteria</taxon>
        <taxon>Pseudomonadati</taxon>
        <taxon>Pseudomonadota</taxon>
        <taxon>Alphaproteobacteria</taxon>
        <taxon>Sphingomonadales</taxon>
        <taxon>Sphingomonadaceae</taxon>
        <taxon>Sphingomonas</taxon>
    </lineage>
</organism>
<evidence type="ECO:0000256" key="6">
    <source>
        <dbReference type="ARBA" id="ARBA00023134"/>
    </source>
</evidence>
<dbReference type="InterPro" id="IPR008225">
    <property type="entry name" value="F420-0_g-glutamyl_ligase"/>
</dbReference>
<gene>
    <name evidence="9" type="primary">cofE</name>
    <name evidence="9" type="ORF">D3876_14315</name>
</gene>
<feature type="domain" description="Coenzyme F420:L-glutamate ligase-like" evidence="8">
    <location>
        <begin position="10"/>
        <end position="226"/>
    </location>
</feature>
<keyword evidence="7" id="KW-0464">Manganese</keyword>
<dbReference type="GO" id="GO:0005525">
    <property type="term" value="F:GTP binding"/>
    <property type="evidence" value="ECO:0007669"/>
    <property type="project" value="UniProtKB-KW"/>
</dbReference>
<dbReference type="SUPFAM" id="SSF144010">
    <property type="entry name" value="CofE-like"/>
    <property type="match status" value="1"/>
</dbReference>
<evidence type="ECO:0000313" key="10">
    <source>
        <dbReference type="Proteomes" id="UP000286100"/>
    </source>
</evidence>
<evidence type="ECO:0000256" key="1">
    <source>
        <dbReference type="ARBA" id="ARBA00022598"/>
    </source>
</evidence>
<keyword evidence="2" id="KW-0479">Metal-binding</keyword>